<dbReference type="AlphaFoldDB" id="D7E2H2"/>
<dbReference type="KEGG" id="naz:Aazo_3323"/>
<organism evidence="1 2">
    <name type="scientific">Nostoc azollae (strain 0708)</name>
    <name type="common">Anabaena azollae (strain 0708)</name>
    <dbReference type="NCBI Taxonomy" id="551115"/>
    <lineage>
        <taxon>Bacteria</taxon>
        <taxon>Bacillati</taxon>
        <taxon>Cyanobacteriota</taxon>
        <taxon>Cyanophyceae</taxon>
        <taxon>Nostocales</taxon>
        <taxon>Nostocaceae</taxon>
        <taxon>Trichormus</taxon>
    </lineage>
</organism>
<accession>D7E2H2</accession>
<keyword evidence="2" id="KW-1185">Reference proteome</keyword>
<sequence>MSLWILDTDHFSLFQHRHAFVLQCLNKDNFKFE</sequence>
<dbReference type="HOGENOM" id="CLU_3382930_0_0_3"/>
<name>D7E2H2_NOSA0</name>
<evidence type="ECO:0000313" key="2">
    <source>
        <dbReference type="Proteomes" id="UP000001511"/>
    </source>
</evidence>
<reference evidence="1 2" key="1">
    <citation type="journal article" date="2010" name="PLoS ONE">
        <title>Genome erosion in a nitrogen-fixing vertically transmitted endosymbiotic multicellular cyanobacterium.</title>
        <authorList>
            <person name="Ran L."/>
            <person name="Larsson J."/>
            <person name="Vigil-Stenman T."/>
            <person name="Nylander J.A."/>
            <person name="Ininbergs K."/>
            <person name="Zheng W.W."/>
            <person name="Lapidus A."/>
            <person name="Lowry S."/>
            <person name="Haselkorn R."/>
            <person name="Bergman B."/>
        </authorList>
    </citation>
    <scope>NUCLEOTIDE SEQUENCE [LARGE SCALE GENOMIC DNA]</scope>
    <source>
        <strain evidence="1 2">0708</strain>
    </source>
</reference>
<proteinExistence type="predicted"/>
<dbReference type="Proteomes" id="UP000001511">
    <property type="component" value="Chromosome"/>
</dbReference>
<evidence type="ECO:0000313" key="1">
    <source>
        <dbReference type="EMBL" id="ADI64994.1"/>
    </source>
</evidence>
<dbReference type="EMBL" id="CP002059">
    <property type="protein sequence ID" value="ADI64994.1"/>
    <property type="molecule type" value="Genomic_DNA"/>
</dbReference>
<protein>
    <submittedName>
        <fullName evidence="1">Uncharacterized protein</fullName>
    </submittedName>
</protein>
<gene>
    <name evidence="1" type="ordered locus">Aazo_3323</name>
</gene>